<comment type="cofactor">
    <cofactor evidence="1 11">
        <name>pyridoxal 5'-phosphate</name>
        <dbReference type="ChEBI" id="CHEBI:597326"/>
    </cofactor>
</comment>
<dbReference type="SUPFAM" id="SSF50621">
    <property type="entry name" value="Alanine racemase C-terminal domain-like"/>
    <property type="match status" value="1"/>
</dbReference>
<dbReference type="InterPro" id="IPR009006">
    <property type="entry name" value="Ala_racemase/Decarboxylase_C"/>
</dbReference>
<feature type="non-terminal residue" evidence="15">
    <location>
        <position position="1"/>
    </location>
</feature>
<dbReference type="SUPFAM" id="SSF51419">
    <property type="entry name" value="PLP-binding barrel"/>
    <property type="match status" value="1"/>
</dbReference>
<dbReference type="Proteomes" id="UP001328107">
    <property type="component" value="Unassembled WGS sequence"/>
</dbReference>
<keyword evidence="4" id="KW-0620">Polyamine biosynthesis</keyword>
<comment type="similarity">
    <text evidence="2 12">Belongs to the Orn/Lys/Arg decarboxylase class-II family.</text>
</comment>
<accession>A0AAN4Z2U6</accession>
<dbReference type="GO" id="GO:0033387">
    <property type="term" value="P:putrescine biosynthetic process from arginine, via ornithine"/>
    <property type="evidence" value="ECO:0007669"/>
    <property type="project" value="TreeGrafter"/>
</dbReference>
<keyword evidence="3 11" id="KW-0663">Pyridoxal phosphate</keyword>
<feature type="active site" description="Proton donor" evidence="11">
    <location>
        <position position="368"/>
    </location>
</feature>
<dbReference type="InterPro" id="IPR029066">
    <property type="entry name" value="PLP-binding_barrel"/>
</dbReference>
<evidence type="ECO:0000256" key="3">
    <source>
        <dbReference type="ARBA" id="ARBA00022898"/>
    </source>
</evidence>
<dbReference type="PRINTS" id="PR01182">
    <property type="entry name" value="ORNDCRBXLASE"/>
</dbReference>
<organism evidence="15 16">
    <name type="scientific">Pristionchus mayeri</name>
    <dbReference type="NCBI Taxonomy" id="1317129"/>
    <lineage>
        <taxon>Eukaryota</taxon>
        <taxon>Metazoa</taxon>
        <taxon>Ecdysozoa</taxon>
        <taxon>Nematoda</taxon>
        <taxon>Chromadorea</taxon>
        <taxon>Rhabditida</taxon>
        <taxon>Rhabditina</taxon>
        <taxon>Diplogasteromorpha</taxon>
        <taxon>Diplogasteroidea</taxon>
        <taxon>Neodiplogasteridae</taxon>
        <taxon>Pristionchus</taxon>
    </lineage>
</organism>
<dbReference type="GO" id="GO:0005737">
    <property type="term" value="C:cytoplasm"/>
    <property type="evidence" value="ECO:0007669"/>
    <property type="project" value="TreeGrafter"/>
</dbReference>
<comment type="caution">
    <text evidence="15">The sequence shown here is derived from an EMBL/GenBank/DDBJ whole genome shotgun (WGS) entry which is preliminary data.</text>
</comment>
<dbReference type="EMBL" id="BTRK01000001">
    <property type="protein sequence ID" value="GMR30913.1"/>
    <property type="molecule type" value="Genomic_DNA"/>
</dbReference>
<evidence type="ECO:0000256" key="7">
    <source>
        <dbReference type="ARBA" id="ARBA00034138"/>
    </source>
</evidence>
<keyword evidence="5" id="KW-0456">Lyase</keyword>
<evidence type="ECO:0000256" key="4">
    <source>
        <dbReference type="ARBA" id="ARBA00023115"/>
    </source>
</evidence>
<evidence type="ECO:0000313" key="16">
    <source>
        <dbReference type="Proteomes" id="UP001328107"/>
    </source>
</evidence>
<evidence type="ECO:0000259" key="14">
    <source>
        <dbReference type="Pfam" id="PF02784"/>
    </source>
</evidence>
<dbReference type="InterPro" id="IPR002433">
    <property type="entry name" value="Orn_de-COase"/>
</dbReference>
<dbReference type="InterPro" id="IPR022653">
    <property type="entry name" value="De-COase2_pyr-phos_BS"/>
</dbReference>
<dbReference type="PRINTS" id="PR01179">
    <property type="entry name" value="ODADCRBXLASE"/>
</dbReference>
<evidence type="ECO:0000256" key="2">
    <source>
        <dbReference type="ARBA" id="ARBA00008872"/>
    </source>
</evidence>
<dbReference type="PROSITE" id="PS00878">
    <property type="entry name" value="ODR_DC_2_1"/>
    <property type="match status" value="1"/>
</dbReference>
<evidence type="ECO:0000256" key="10">
    <source>
        <dbReference type="ARBA" id="ARBA00049127"/>
    </source>
</evidence>
<dbReference type="Pfam" id="PF00278">
    <property type="entry name" value="Orn_DAP_Arg_deC"/>
    <property type="match status" value="1"/>
</dbReference>
<evidence type="ECO:0000259" key="13">
    <source>
        <dbReference type="Pfam" id="PF00278"/>
    </source>
</evidence>
<feature type="modified residue" description="N6-(pyridoxal phosphate)lysine" evidence="11">
    <location>
        <position position="82"/>
    </location>
</feature>
<feature type="domain" description="Orn/DAP/Arg decarboxylase 2 N-terminal" evidence="14">
    <location>
        <begin position="59"/>
        <end position="290"/>
    </location>
</feature>
<evidence type="ECO:0000256" key="6">
    <source>
        <dbReference type="ARBA" id="ARBA00034115"/>
    </source>
</evidence>
<dbReference type="InterPro" id="IPR022643">
    <property type="entry name" value="De-COase2_C"/>
</dbReference>
<dbReference type="Gene3D" id="2.40.37.10">
    <property type="entry name" value="Lyase, Ornithine Decarboxylase, Chain A, domain 1"/>
    <property type="match status" value="1"/>
</dbReference>
<feature type="domain" description="Orn/DAP/Arg decarboxylase 2 C-terminal" evidence="13">
    <location>
        <begin position="293"/>
        <end position="395"/>
    </location>
</feature>
<comment type="function">
    <text evidence="8">Catalyzes the first and rate-limiting step of polyamine biosynthesis that converts ornithine into putrescine, which is the precursor for the polyamines, spermidine and spermine. Polyamines are essential for cell proliferation and are implicated in cellular processes, ranging from DNA replication to apoptosis.</text>
</comment>
<name>A0AAN4Z2U6_9BILA</name>
<dbReference type="PANTHER" id="PTHR11482:SF6">
    <property type="entry name" value="ORNITHINE DECARBOXYLASE 1-RELATED"/>
    <property type="match status" value="1"/>
</dbReference>
<comment type="pathway">
    <text evidence="6">Amine and polyamine biosynthesis; putrescine biosynthesis via L-ornithine pathway; putrescine from L-ornithine: step 1/1.</text>
</comment>
<dbReference type="AlphaFoldDB" id="A0AAN4Z2U6"/>
<evidence type="ECO:0000256" key="11">
    <source>
        <dbReference type="PIRSR" id="PIRSR600183-50"/>
    </source>
</evidence>
<evidence type="ECO:0000256" key="8">
    <source>
        <dbReference type="ARBA" id="ARBA00037173"/>
    </source>
</evidence>
<comment type="subunit">
    <text evidence="9">Homodimer. Only the dimer is catalytically active, as the active sites are constructed of residues from both monomers.</text>
</comment>
<dbReference type="GO" id="GO:0004586">
    <property type="term" value="F:ornithine decarboxylase activity"/>
    <property type="evidence" value="ECO:0007669"/>
    <property type="project" value="UniProtKB-EC"/>
</dbReference>
<dbReference type="FunFam" id="3.20.20.10:FF:000005">
    <property type="entry name" value="Ornithine decarboxylase"/>
    <property type="match status" value="1"/>
</dbReference>
<dbReference type="CDD" id="cd00622">
    <property type="entry name" value="PLPDE_III_ODC"/>
    <property type="match status" value="1"/>
</dbReference>
<evidence type="ECO:0000256" key="9">
    <source>
        <dbReference type="ARBA" id="ARBA00046672"/>
    </source>
</evidence>
<dbReference type="Gene3D" id="3.20.20.10">
    <property type="entry name" value="Alanine racemase"/>
    <property type="match status" value="1"/>
</dbReference>
<comment type="catalytic activity">
    <reaction evidence="10">
        <text>L-ornithine + H(+) = putrescine + CO2</text>
        <dbReference type="Rhea" id="RHEA:22964"/>
        <dbReference type="ChEBI" id="CHEBI:15378"/>
        <dbReference type="ChEBI" id="CHEBI:16526"/>
        <dbReference type="ChEBI" id="CHEBI:46911"/>
        <dbReference type="ChEBI" id="CHEBI:326268"/>
        <dbReference type="EC" id="4.1.1.17"/>
    </reaction>
</comment>
<evidence type="ECO:0000313" key="15">
    <source>
        <dbReference type="EMBL" id="GMR30913.1"/>
    </source>
</evidence>
<dbReference type="EC" id="4.1.1.17" evidence="7"/>
<dbReference type="PANTHER" id="PTHR11482">
    <property type="entry name" value="ARGININE/DIAMINOPIMELATE/ORNITHINE DECARBOXYLASE"/>
    <property type="match status" value="1"/>
</dbReference>
<reference evidence="16" key="1">
    <citation type="submission" date="2022-10" db="EMBL/GenBank/DDBJ databases">
        <title>Genome assembly of Pristionchus species.</title>
        <authorList>
            <person name="Yoshida K."/>
            <person name="Sommer R.J."/>
        </authorList>
    </citation>
    <scope>NUCLEOTIDE SEQUENCE [LARGE SCALE GENOMIC DNA]</scope>
    <source>
        <strain evidence="16">RS5460</strain>
    </source>
</reference>
<dbReference type="InterPro" id="IPR022644">
    <property type="entry name" value="De-COase2_N"/>
</dbReference>
<gene>
    <name evidence="15" type="ORF">PMAYCL1PPCAC_01108</name>
</gene>
<sequence>GSSPNSSQSMNTLELFREERIGDAKVLVAKHDIDVFSVARALAKTSKDNDDAFMFYNLDAVRDRFKLWKRELPNVEPFYALKSNSNATLVRTLAALGTGFECASREEIDIVLQAGVAPERIIFAHPCKPRAYVAHASAAGVTRMTFDSAEELDKIAANHERPELILRIATSDPTARNQLSRKFGAHHHEIAPQLLKRAAEIGMPVVGVSGCNDPSAYHLAIHHIKTLFEIGTSLGHKMEIVDVGGGFPGKEDQSAAFFERIAEVIRSALSEFFPDPSNVRFVAEPGRFFATKACSVVATVTTRTAVSAERITEKPEDAVKKGFMYYINDGVFGSFRSFGVFAKQKQNGRPLFDQEGELYPSIIWGPTCDALDRLEENKMMRMLNVGDRIVYENMGAYTTSISTTFNGFPRPVNIYVIGERTWNDLGLEYSL</sequence>
<dbReference type="InterPro" id="IPR000183">
    <property type="entry name" value="Orn/DAP/Arg_de-COase"/>
</dbReference>
<proteinExistence type="inferred from homology"/>
<keyword evidence="16" id="KW-1185">Reference proteome</keyword>
<evidence type="ECO:0000256" key="5">
    <source>
        <dbReference type="ARBA" id="ARBA00023239"/>
    </source>
</evidence>
<protein>
    <recommendedName>
        <fullName evidence="7">ornithine decarboxylase</fullName>
        <ecNumber evidence="7">4.1.1.17</ecNumber>
    </recommendedName>
</protein>
<dbReference type="Pfam" id="PF02784">
    <property type="entry name" value="Orn_Arg_deC_N"/>
    <property type="match status" value="1"/>
</dbReference>
<evidence type="ECO:0000256" key="1">
    <source>
        <dbReference type="ARBA" id="ARBA00001933"/>
    </source>
</evidence>
<evidence type="ECO:0000256" key="12">
    <source>
        <dbReference type="RuleBase" id="RU003737"/>
    </source>
</evidence>